<evidence type="ECO:0000256" key="1">
    <source>
        <dbReference type="SAM" id="Phobius"/>
    </source>
</evidence>
<name>A0ABV0YH43_9TELE</name>
<feature type="transmembrane region" description="Helical" evidence="1">
    <location>
        <begin position="50"/>
        <end position="72"/>
    </location>
</feature>
<keyword evidence="1" id="KW-1133">Transmembrane helix</keyword>
<accession>A0ABV0YH43</accession>
<organism evidence="3 4">
    <name type="scientific">Ameca splendens</name>
    <dbReference type="NCBI Taxonomy" id="208324"/>
    <lineage>
        <taxon>Eukaryota</taxon>
        <taxon>Metazoa</taxon>
        <taxon>Chordata</taxon>
        <taxon>Craniata</taxon>
        <taxon>Vertebrata</taxon>
        <taxon>Euteleostomi</taxon>
        <taxon>Actinopterygii</taxon>
        <taxon>Neopterygii</taxon>
        <taxon>Teleostei</taxon>
        <taxon>Neoteleostei</taxon>
        <taxon>Acanthomorphata</taxon>
        <taxon>Ovalentaria</taxon>
        <taxon>Atherinomorphae</taxon>
        <taxon>Cyprinodontiformes</taxon>
        <taxon>Goodeidae</taxon>
        <taxon>Ameca</taxon>
    </lineage>
</organism>
<reference evidence="3 4" key="1">
    <citation type="submission" date="2021-06" db="EMBL/GenBank/DDBJ databases">
        <authorList>
            <person name="Palmer J.M."/>
        </authorList>
    </citation>
    <scope>NUCLEOTIDE SEQUENCE [LARGE SCALE GENOMIC DNA]</scope>
    <source>
        <strain evidence="3 4">AS_MEX2019</strain>
        <tissue evidence="3">Muscle</tissue>
    </source>
</reference>
<gene>
    <name evidence="3" type="ORF">AMECASPLE_026038</name>
</gene>
<keyword evidence="1" id="KW-0472">Membrane</keyword>
<keyword evidence="1" id="KW-0812">Transmembrane</keyword>
<proteinExistence type="predicted"/>
<dbReference type="Proteomes" id="UP001469553">
    <property type="component" value="Unassembled WGS sequence"/>
</dbReference>
<feature type="signal peptide" evidence="2">
    <location>
        <begin position="1"/>
        <end position="23"/>
    </location>
</feature>
<feature type="chain" id="PRO_5046749637" evidence="2">
    <location>
        <begin position="24"/>
        <end position="108"/>
    </location>
</feature>
<sequence>MCQGWSPALLLALLCRMFGALEPMEVTPPPTSLPCGSSSTARRESDGSFVWPWASLPQILLILFVGVCCGVAGSGRQGLLLSPKVDDINFESTLTPILCQHLSPDPEV</sequence>
<keyword evidence="2" id="KW-0732">Signal</keyword>
<comment type="caution">
    <text evidence="3">The sequence shown here is derived from an EMBL/GenBank/DDBJ whole genome shotgun (WGS) entry which is preliminary data.</text>
</comment>
<evidence type="ECO:0000256" key="2">
    <source>
        <dbReference type="SAM" id="SignalP"/>
    </source>
</evidence>
<dbReference type="EMBL" id="JAHRIP010030835">
    <property type="protein sequence ID" value="MEQ2292745.1"/>
    <property type="molecule type" value="Genomic_DNA"/>
</dbReference>
<evidence type="ECO:0000313" key="4">
    <source>
        <dbReference type="Proteomes" id="UP001469553"/>
    </source>
</evidence>
<evidence type="ECO:0000313" key="3">
    <source>
        <dbReference type="EMBL" id="MEQ2292745.1"/>
    </source>
</evidence>
<keyword evidence="4" id="KW-1185">Reference proteome</keyword>
<protein>
    <submittedName>
        <fullName evidence="3">Uncharacterized protein</fullName>
    </submittedName>
</protein>